<feature type="compositionally biased region" description="Pro residues" evidence="1">
    <location>
        <begin position="68"/>
        <end position="81"/>
    </location>
</feature>
<evidence type="ECO:0000313" key="2">
    <source>
        <dbReference type="EMBL" id="KAF2642650.1"/>
    </source>
</evidence>
<protein>
    <submittedName>
        <fullName evidence="2">Uncharacterized protein</fullName>
    </submittedName>
</protein>
<dbReference type="AlphaFoldDB" id="A0A6A6S500"/>
<reference evidence="2" key="1">
    <citation type="journal article" date="2020" name="Stud. Mycol.">
        <title>101 Dothideomycetes genomes: a test case for predicting lifestyles and emergence of pathogens.</title>
        <authorList>
            <person name="Haridas S."/>
            <person name="Albert R."/>
            <person name="Binder M."/>
            <person name="Bloem J."/>
            <person name="Labutti K."/>
            <person name="Salamov A."/>
            <person name="Andreopoulos B."/>
            <person name="Baker S."/>
            <person name="Barry K."/>
            <person name="Bills G."/>
            <person name="Bluhm B."/>
            <person name="Cannon C."/>
            <person name="Castanera R."/>
            <person name="Culley D."/>
            <person name="Daum C."/>
            <person name="Ezra D."/>
            <person name="Gonzalez J."/>
            <person name="Henrissat B."/>
            <person name="Kuo A."/>
            <person name="Liang C."/>
            <person name="Lipzen A."/>
            <person name="Lutzoni F."/>
            <person name="Magnuson J."/>
            <person name="Mondo S."/>
            <person name="Nolan M."/>
            <person name="Ohm R."/>
            <person name="Pangilinan J."/>
            <person name="Park H.-J."/>
            <person name="Ramirez L."/>
            <person name="Alfaro M."/>
            <person name="Sun H."/>
            <person name="Tritt A."/>
            <person name="Yoshinaga Y."/>
            <person name="Zwiers L.-H."/>
            <person name="Turgeon B."/>
            <person name="Goodwin S."/>
            <person name="Spatafora J."/>
            <person name="Crous P."/>
            <person name="Grigoriev I."/>
        </authorList>
    </citation>
    <scope>NUCLEOTIDE SEQUENCE</scope>
    <source>
        <strain evidence="2">CBS 473.64</strain>
    </source>
</reference>
<keyword evidence="3" id="KW-1185">Reference proteome</keyword>
<feature type="region of interest" description="Disordered" evidence="1">
    <location>
        <begin position="38"/>
        <end position="111"/>
    </location>
</feature>
<proteinExistence type="predicted"/>
<dbReference type="Proteomes" id="UP000799753">
    <property type="component" value="Unassembled WGS sequence"/>
</dbReference>
<accession>A0A6A6S500</accession>
<gene>
    <name evidence="2" type="ORF">P280DRAFT_270167</name>
</gene>
<evidence type="ECO:0000256" key="1">
    <source>
        <dbReference type="SAM" id="MobiDB-lite"/>
    </source>
</evidence>
<evidence type="ECO:0000313" key="3">
    <source>
        <dbReference type="Proteomes" id="UP000799753"/>
    </source>
</evidence>
<feature type="compositionally biased region" description="Polar residues" evidence="1">
    <location>
        <begin position="41"/>
        <end position="62"/>
    </location>
</feature>
<name>A0A6A6S500_9PLEO</name>
<organism evidence="2 3">
    <name type="scientific">Massarina eburnea CBS 473.64</name>
    <dbReference type="NCBI Taxonomy" id="1395130"/>
    <lineage>
        <taxon>Eukaryota</taxon>
        <taxon>Fungi</taxon>
        <taxon>Dikarya</taxon>
        <taxon>Ascomycota</taxon>
        <taxon>Pezizomycotina</taxon>
        <taxon>Dothideomycetes</taxon>
        <taxon>Pleosporomycetidae</taxon>
        <taxon>Pleosporales</taxon>
        <taxon>Massarineae</taxon>
        <taxon>Massarinaceae</taxon>
        <taxon>Massarina</taxon>
    </lineage>
</organism>
<sequence>MRAITPRATRLLHSHITTSVFRISWTYLDPADAFRGWHPLSLTNFSTPARPQAPQTPNQHRTSTQPTANPPPRPSPQPPGSPQQQTLASRQPQRNRTDRTRHRAGQVLLLKTFSWERLKRQPFPLRAGGDKKAQAS</sequence>
<dbReference type="EMBL" id="MU006781">
    <property type="protein sequence ID" value="KAF2642650.1"/>
    <property type="molecule type" value="Genomic_DNA"/>
</dbReference>